<sequence length="250" mass="26727">MSDTTVDVPPSYYVQGAVGFHRQSSYGNFPEPRHPALMPGPQDSAAGVVEPGRTAGEVPAPVPELLANLTALLARRASHRVRGARLSKTLLADCLRMALAPSPATRRRPYASAGNTCPITPYLLVQDVPEMEPGLLLRWDPDTAALRPLGRRESAHADLLRTQQLNARTVQAVVLLVADLQEIGARYGERSYRYALVEAGQIAQNLSLVFTAAGVAHCPVGGFDDVAARELLGARDPSEAALCVHTVALP</sequence>
<protein>
    <recommendedName>
        <fullName evidence="1">Nitroreductase domain-containing protein</fullName>
    </recommendedName>
</protein>
<name>A0A291QIZ7_9ACTN</name>
<dbReference type="AlphaFoldDB" id="A0A291QIZ7"/>
<reference evidence="2 3" key="1">
    <citation type="submission" date="2017-08" db="EMBL/GenBank/DDBJ databases">
        <title>Complete Genome Sequence of Streptomyces formicae KY5, the formicamycin producer.</title>
        <authorList>
            <person name="Holmes N.A."/>
            <person name="Devine R."/>
            <person name="Qin Z."/>
            <person name="Seipke R.F."/>
            <person name="Wilkinson B."/>
            <person name="Hutchings M.I."/>
        </authorList>
    </citation>
    <scope>NUCLEOTIDE SEQUENCE [LARGE SCALE GENOMIC DNA]</scope>
    <source>
        <strain evidence="2 3">KY5</strain>
    </source>
</reference>
<dbReference type="PANTHER" id="PTHR43745:SF2">
    <property type="entry name" value="NITROREDUCTASE MJ1384-RELATED"/>
    <property type="match status" value="1"/>
</dbReference>
<gene>
    <name evidence="2" type="ORF">KY5_6489</name>
</gene>
<keyword evidence="3" id="KW-1185">Reference proteome</keyword>
<dbReference type="InterPro" id="IPR029479">
    <property type="entry name" value="Nitroreductase"/>
</dbReference>
<dbReference type="Proteomes" id="UP000221011">
    <property type="component" value="Chromosome"/>
</dbReference>
<organism evidence="2 3">
    <name type="scientific">Streptomyces formicae</name>
    <dbReference type="NCBI Taxonomy" id="1616117"/>
    <lineage>
        <taxon>Bacteria</taxon>
        <taxon>Bacillati</taxon>
        <taxon>Actinomycetota</taxon>
        <taxon>Actinomycetes</taxon>
        <taxon>Kitasatosporales</taxon>
        <taxon>Streptomycetaceae</taxon>
        <taxon>Streptomyces</taxon>
    </lineage>
</organism>
<dbReference type="InterPro" id="IPR000415">
    <property type="entry name" value="Nitroreductase-like"/>
</dbReference>
<accession>A0A291QIZ7</accession>
<evidence type="ECO:0000313" key="3">
    <source>
        <dbReference type="Proteomes" id="UP000221011"/>
    </source>
</evidence>
<evidence type="ECO:0000259" key="1">
    <source>
        <dbReference type="Pfam" id="PF00881"/>
    </source>
</evidence>
<dbReference type="KEGG" id="sfk:KY5_6489"/>
<dbReference type="NCBIfam" id="TIGR03605">
    <property type="entry name" value="antibiot_sagB"/>
    <property type="match status" value="1"/>
</dbReference>
<evidence type="ECO:0000313" key="2">
    <source>
        <dbReference type="EMBL" id="ATL31507.1"/>
    </source>
</evidence>
<proteinExistence type="predicted"/>
<dbReference type="Pfam" id="PF00881">
    <property type="entry name" value="Nitroreductase"/>
    <property type="match status" value="1"/>
</dbReference>
<dbReference type="GO" id="GO:0016491">
    <property type="term" value="F:oxidoreductase activity"/>
    <property type="evidence" value="ECO:0007669"/>
    <property type="project" value="InterPro"/>
</dbReference>
<dbReference type="SUPFAM" id="SSF55469">
    <property type="entry name" value="FMN-dependent nitroreductase-like"/>
    <property type="match status" value="1"/>
</dbReference>
<dbReference type="Gene3D" id="3.40.109.10">
    <property type="entry name" value="NADH Oxidase"/>
    <property type="match status" value="1"/>
</dbReference>
<dbReference type="EMBL" id="CP022685">
    <property type="protein sequence ID" value="ATL31507.1"/>
    <property type="molecule type" value="Genomic_DNA"/>
</dbReference>
<feature type="domain" description="Nitroreductase" evidence="1">
    <location>
        <begin position="75"/>
        <end position="247"/>
    </location>
</feature>
<dbReference type="RefSeq" id="WP_098245624.1">
    <property type="nucleotide sequence ID" value="NZ_CP022685.1"/>
</dbReference>
<dbReference type="InterPro" id="IPR052544">
    <property type="entry name" value="Bacteriocin_Proc_Enz"/>
</dbReference>
<dbReference type="InterPro" id="IPR020051">
    <property type="entry name" value="SagB-type_dehydrogenase"/>
</dbReference>
<dbReference type="CDD" id="cd02142">
    <property type="entry name" value="McbC_SagB-like_oxidoreductase"/>
    <property type="match status" value="1"/>
</dbReference>
<dbReference type="PANTHER" id="PTHR43745">
    <property type="entry name" value="NITROREDUCTASE MJ1384-RELATED"/>
    <property type="match status" value="1"/>
</dbReference>